<accession>A0A9W8NQX9</accession>
<gene>
    <name evidence="2" type="ORF">DFH05DRAFT_1595453</name>
</gene>
<keyword evidence="3" id="KW-1185">Reference proteome</keyword>
<proteinExistence type="predicted"/>
<reference evidence="2 3" key="1">
    <citation type="journal article" date="2023" name="Proc. Natl. Acad. Sci. U.S.A.">
        <title>A global phylogenomic analysis of the shiitake genus Lentinula.</title>
        <authorList>
            <person name="Sierra-Patev S."/>
            <person name="Min B."/>
            <person name="Naranjo-Ortiz M."/>
            <person name="Looney B."/>
            <person name="Konkel Z."/>
            <person name="Slot J.C."/>
            <person name="Sakamoto Y."/>
            <person name="Steenwyk J.L."/>
            <person name="Rokas A."/>
            <person name="Carro J."/>
            <person name="Camarero S."/>
            <person name="Ferreira P."/>
            <person name="Molpeceres G."/>
            <person name="Ruiz-Duenas F.J."/>
            <person name="Serrano A."/>
            <person name="Henrissat B."/>
            <person name="Drula E."/>
            <person name="Hughes K.W."/>
            <person name="Mata J.L."/>
            <person name="Ishikawa N.K."/>
            <person name="Vargas-Isla R."/>
            <person name="Ushijima S."/>
            <person name="Smith C.A."/>
            <person name="Donoghue J."/>
            <person name="Ahrendt S."/>
            <person name="Andreopoulos W."/>
            <person name="He G."/>
            <person name="LaButti K."/>
            <person name="Lipzen A."/>
            <person name="Ng V."/>
            <person name="Riley R."/>
            <person name="Sandor L."/>
            <person name="Barry K."/>
            <person name="Martinez A.T."/>
            <person name="Xiao Y."/>
            <person name="Gibbons J.G."/>
            <person name="Terashima K."/>
            <person name="Grigoriev I.V."/>
            <person name="Hibbett D."/>
        </authorList>
    </citation>
    <scope>NUCLEOTIDE SEQUENCE [LARGE SCALE GENOMIC DNA]</scope>
    <source>
        <strain evidence="2 3">TFB7810</strain>
    </source>
</reference>
<sequence>MNITLSLGSVSVRFRSVLPPSSPLSEPTSDDYDECGIDIIDHDPGTSSVDFGIASDTELTYQADSSPGTPGPSALRSFALEHTPKPDRHSLDDFLVPMTKEELTAATKHEFEILAVRTEKREEKANKEEHEKKLQKREMGRIRQQKFRDRRQTQRIESGWTDQRGKKRKLRVYDDDNEENDLAEASRPHRLLKQDIRDQKRNEHTHGRKPTKIQKPAQRMNWFQPLIWAQIELAVKKSGKPWKPVNIMTIAKQSNPTLFKTLTSQVVGQWIDPVSKAKGHYKWLDCYDHAKFNSRGPDDHFPVF</sequence>
<evidence type="ECO:0000256" key="1">
    <source>
        <dbReference type="SAM" id="MobiDB-lite"/>
    </source>
</evidence>
<protein>
    <submittedName>
        <fullName evidence="2">Uncharacterized protein</fullName>
    </submittedName>
</protein>
<feature type="compositionally biased region" description="Basic and acidic residues" evidence="1">
    <location>
        <begin position="121"/>
        <end position="154"/>
    </location>
</feature>
<evidence type="ECO:0000313" key="3">
    <source>
        <dbReference type="Proteomes" id="UP001142393"/>
    </source>
</evidence>
<comment type="caution">
    <text evidence="2">The sequence shown here is derived from an EMBL/GenBank/DDBJ whole genome shotgun (WGS) entry which is preliminary data.</text>
</comment>
<dbReference type="EMBL" id="JANVFU010000020">
    <property type="protein sequence ID" value="KAJ3739019.1"/>
    <property type="molecule type" value="Genomic_DNA"/>
</dbReference>
<evidence type="ECO:0000313" key="2">
    <source>
        <dbReference type="EMBL" id="KAJ3739019.1"/>
    </source>
</evidence>
<organism evidence="2 3">
    <name type="scientific">Lentinula detonsa</name>
    <dbReference type="NCBI Taxonomy" id="2804962"/>
    <lineage>
        <taxon>Eukaryota</taxon>
        <taxon>Fungi</taxon>
        <taxon>Dikarya</taxon>
        <taxon>Basidiomycota</taxon>
        <taxon>Agaricomycotina</taxon>
        <taxon>Agaricomycetes</taxon>
        <taxon>Agaricomycetidae</taxon>
        <taxon>Agaricales</taxon>
        <taxon>Marasmiineae</taxon>
        <taxon>Omphalotaceae</taxon>
        <taxon>Lentinula</taxon>
    </lineage>
</organism>
<feature type="compositionally biased region" description="Basic and acidic residues" evidence="1">
    <location>
        <begin position="184"/>
        <end position="205"/>
    </location>
</feature>
<feature type="region of interest" description="Disordered" evidence="1">
    <location>
        <begin position="121"/>
        <end position="213"/>
    </location>
</feature>
<dbReference type="AlphaFoldDB" id="A0A9W8NQX9"/>
<name>A0A9W8NQX9_9AGAR</name>
<dbReference type="Proteomes" id="UP001142393">
    <property type="component" value="Unassembled WGS sequence"/>
</dbReference>